<evidence type="ECO:0000256" key="4">
    <source>
        <dbReference type="RuleBase" id="RU004514"/>
    </source>
</evidence>
<dbReference type="Gene3D" id="3.20.20.10">
    <property type="entry name" value="Alanine racemase"/>
    <property type="match status" value="1"/>
</dbReference>
<dbReference type="Pfam" id="PF01168">
    <property type="entry name" value="Ala_racemase_N"/>
    <property type="match status" value="1"/>
</dbReference>
<name>A0A1T5MF65_9BACT</name>
<keyword evidence="7" id="KW-1185">Reference proteome</keyword>
<dbReference type="PANTHER" id="PTHR10146">
    <property type="entry name" value="PROLINE SYNTHETASE CO-TRANSCRIBED BACTERIAL HOMOLOG PROTEIN"/>
    <property type="match status" value="1"/>
</dbReference>
<dbReference type="NCBIfam" id="TIGR00044">
    <property type="entry name" value="YggS family pyridoxal phosphate-dependent enzyme"/>
    <property type="match status" value="1"/>
</dbReference>
<dbReference type="STRING" id="688867.SAMN05660236_5176"/>
<dbReference type="Proteomes" id="UP000190961">
    <property type="component" value="Unassembled WGS sequence"/>
</dbReference>
<comment type="function">
    <text evidence="2">Pyridoxal 5'-phosphate (PLP)-binding protein, which is involved in PLP homeostasis.</text>
</comment>
<dbReference type="FunFam" id="3.20.20.10:FF:000018">
    <property type="entry name" value="Pyridoxal phosphate homeostasis protein"/>
    <property type="match status" value="1"/>
</dbReference>
<feature type="modified residue" description="N6-(pyridoxal phosphate)lysine" evidence="2 3">
    <location>
        <position position="25"/>
    </location>
</feature>
<evidence type="ECO:0000256" key="3">
    <source>
        <dbReference type="PIRSR" id="PIRSR004848-1"/>
    </source>
</evidence>
<evidence type="ECO:0000313" key="7">
    <source>
        <dbReference type="Proteomes" id="UP000190961"/>
    </source>
</evidence>
<evidence type="ECO:0000259" key="5">
    <source>
        <dbReference type="Pfam" id="PF01168"/>
    </source>
</evidence>
<dbReference type="InterPro" id="IPR011078">
    <property type="entry name" value="PyrdxlP_homeostasis"/>
</dbReference>
<reference evidence="6 7" key="1">
    <citation type="submission" date="2017-02" db="EMBL/GenBank/DDBJ databases">
        <authorList>
            <person name="Peterson S.W."/>
        </authorList>
    </citation>
    <scope>NUCLEOTIDE SEQUENCE [LARGE SCALE GENOMIC DNA]</scope>
    <source>
        <strain evidence="6 7">DSM 25262</strain>
    </source>
</reference>
<dbReference type="GO" id="GO:0030170">
    <property type="term" value="F:pyridoxal phosphate binding"/>
    <property type="evidence" value="ECO:0007669"/>
    <property type="project" value="UniProtKB-UniRule"/>
</dbReference>
<dbReference type="PANTHER" id="PTHR10146:SF14">
    <property type="entry name" value="PYRIDOXAL PHOSPHATE HOMEOSTASIS PROTEIN"/>
    <property type="match status" value="1"/>
</dbReference>
<evidence type="ECO:0000256" key="1">
    <source>
        <dbReference type="ARBA" id="ARBA00022898"/>
    </source>
</evidence>
<protein>
    <recommendedName>
        <fullName evidence="2">Pyridoxal phosphate homeostasis protein</fullName>
        <shortName evidence="2">PLP homeostasis protein</shortName>
    </recommendedName>
</protein>
<organism evidence="6 7">
    <name type="scientific">Ohtaekwangia koreensis</name>
    <dbReference type="NCBI Taxonomy" id="688867"/>
    <lineage>
        <taxon>Bacteria</taxon>
        <taxon>Pseudomonadati</taxon>
        <taxon>Bacteroidota</taxon>
        <taxon>Cytophagia</taxon>
        <taxon>Cytophagales</taxon>
        <taxon>Fulvivirgaceae</taxon>
        <taxon>Ohtaekwangia</taxon>
    </lineage>
</organism>
<dbReference type="PIRSF" id="PIRSF004848">
    <property type="entry name" value="YBL036c_PLPDEIII"/>
    <property type="match status" value="1"/>
</dbReference>
<dbReference type="OrthoDB" id="9804072at2"/>
<proteinExistence type="inferred from homology"/>
<comment type="cofactor">
    <cofactor evidence="3">
        <name>pyridoxal 5'-phosphate</name>
        <dbReference type="ChEBI" id="CHEBI:597326"/>
    </cofactor>
</comment>
<dbReference type="InterPro" id="IPR001608">
    <property type="entry name" value="Ala_racemase_N"/>
</dbReference>
<accession>A0A1T5MF65</accession>
<dbReference type="RefSeq" id="WP_079689669.1">
    <property type="nucleotide sequence ID" value="NZ_FUZU01000004.1"/>
</dbReference>
<dbReference type="CDD" id="cd00635">
    <property type="entry name" value="PLPDE_III_YBL036c_like"/>
    <property type="match status" value="1"/>
</dbReference>
<feature type="domain" description="Alanine racemase N-terminal" evidence="5">
    <location>
        <begin position="3"/>
        <end position="220"/>
    </location>
</feature>
<dbReference type="SUPFAM" id="SSF51419">
    <property type="entry name" value="PLP-binding barrel"/>
    <property type="match status" value="1"/>
</dbReference>
<evidence type="ECO:0000313" key="6">
    <source>
        <dbReference type="EMBL" id="SKC86558.1"/>
    </source>
</evidence>
<dbReference type="AlphaFoldDB" id="A0A1T5MF65"/>
<gene>
    <name evidence="6" type="ORF">SAMN05660236_5176</name>
</gene>
<dbReference type="InterPro" id="IPR029066">
    <property type="entry name" value="PLP-binding_barrel"/>
</dbReference>
<comment type="similarity">
    <text evidence="2 4">Belongs to the pyridoxal phosphate-binding protein YggS/PROSC family.</text>
</comment>
<dbReference type="EMBL" id="FUZU01000004">
    <property type="protein sequence ID" value="SKC86558.1"/>
    <property type="molecule type" value="Genomic_DNA"/>
</dbReference>
<dbReference type="HAMAP" id="MF_02087">
    <property type="entry name" value="PLP_homeostasis"/>
    <property type="match status" value="1"/>
</dbReference>
<sequence length="223" mass="25373">MSIKSNLQFFLENLPPDCQLIAVSKTKPTEAIQEAYDARHRVFAENKVQELVPKYEALPKDIQWHLIGHLQTNKVKYIAPFVHLIHSIDSFKLLEEVNKQAQKVDRTIPCLLQLHIAEEETKFGFSEDEVTALLASDEFHKLTNVTITGLMGMATFTENKEQIRREFRGLRGFFEKLKASSLPPAVSMRHLSMGMSSDYQVALEEGSTMIRVGSAIFGERSYT</sequence>
<evidence type="ECO:0000256" key="2">
    <source>
        <dbReference type="HAMAP-Rule" id="MF_02087"/>
    </source>
</evidence>
<keyword evidence="1 2" id="KW-0663">Pyridoxal phosphate</keyword>